<feature type="signal peptide" evidence="1">
    <location>
        <begin position="1"/>
        <end position="25"/>
    </location>
</feature>
<keyword evidence="1" id="KW-0732">Signal</keyword>
<comment type="caution">
    <text evidence="2">The sequence shown here is derived from an EMBL/GenBank/DDBJ whole genome shotgun (WGS) entry which is preliminary data.</text>
</comment>
<evidence type="ECO:0000313" key="2">
    <source>
        <dbReference type="EMBL" id="GLR12026.1"/>
    </source>
</evidence>
<dbReference type="RefSeq" id="WP_284195164.1">
    <property type="nucleotide sequence ID" value="NZ_BSOG01000001.1"/>
</dbReference>
<keyword evidence="3" id="KW-1185">Reference proteome</keyword>
<reference evidence="3" key="1">
    <citation type="journal article" date="2019" name="Int. J. Syst. Evol. Microbiol.">
        <title>The Global Catalogue of Microorganisms (GCM) 10K type strain sequencing project: providing services to taxonomists for standard genome sequencing and annotation.</title>
        <authorList>
            <consortium name="The Broad Institute Genomics Platform"/>
            <consortium name="The Broad Institute Genome Sequencing Center for Infectious Disease"/>
            <person name="Wu L."/>
            <person name="Ma J."/>
        </authorList>
    </citation>
    <scope>NUCLEOTIDE SEQUENCE [LARGE SCALE GENOMIC DNA]</scope>
    <source>
        <strain evidence="3">NBRC 110044</strain>
    </source>
</reference>
<name>A0ABQ5YBU7_9NEIS</name>
<dbReference type="EMBL" id="BSOG01000001">
    <property type="protein sequence ID" value="GLR12026.1"/>
    <property type="molecule type" value="Genomic_DNA"/>
</dbReference>
<organism evidence="2 3">
    <name type="scientific">Chitinimonas prasina</name>
    <dbReference type="NCBI Taxonomy" id="1434937"/>
    <lineage>
        <taxon>Bacteria</taxon>
        <taxon>Pseudomonadati</taxon>
        <taxon>Pseudomonadota</taxon>
        <taxon>Betaproteobacteria</taxon>
        <taxon>Neisseriales</taxon>
        <taxon>Chitinibacteraceae</taxon>
        <taxon>Chitinimonas</taxon>
    </lineage>
</organism>
<accession>A0ABQ5YBU7</accession>
<sequence>MLNTGNKRRAMVMAGWMLLSLAVEAAPAAPAPAPTPEAGVVVMPLTPPTLRAEAVYLPGTKLAATLPAPAPKLGTWSYEVEELARTQGCKGSGAWLTGGDSSEQYYRIQCETGTVLQATCTASGQCLVD</sequence>
<gene>
    <name evidence="2" type="ORF">GCM10007907_08160</name>
</gene>
<protein>
    <submittedName>
        <fullName evidence="2">Uncharacterized protein</fullName>
    </submittedName>
</protein>
<evidence type="ECO:0000313" key="3">
    <source>
        <dbReference type="Proteomes" id="UP001156706"/>
    </source>
</evidence>
<dbReference type="Proteomes" id="UP001156706">
    <property type="component" value="Unassembled WGS sequence"/>
</dbReference>
<proteinExistence type="predicted"/>
<evidence type="ECO:0000256" key="1">
    <source>
        <dbReference type="SAM" id="SignalP"/>
    </source>
</evidence>
<feature type="chain" id="PRO_5045788010" evidence="1">
    <location>
        <begin position="26"/>
        <end position="129"/>
    </location>
</feature>